<keyword evidence="3" id="KW-0539">Nucleus</keyword>
<dbReference type="GO" id="GO:0035145">
    <property type="term" value="C:exon-exon junction complex"/>
    <property type="evidence" value="ECO:0007669"/>
    <property type="project" value="InterPro"/>
</dbReference>
<proteinExistence type="inferred from homology"/>
<reference evidence="4 5" key="1">
    <citation type="submission" date="2020-02" db="EMBL/GenBank/DDBJ databases">
        <title>Draft genome sequence of Haematococcus lacustris strain NIES-144.</title>
        <authorList>
            <person name="Morimoto D."/>
            <person name="Nakagawa S."/>
            <person name="Yoshida T."/>
            <person name="Sawayama S."/>
        </authorList>
    </citation>
    <scope>NUCLEOTIDE SEQUENCE [LARGE SCALE GENOMIC DNA]</scope>
    <source>
        <strain evidence="4 5">NIES-144</strain>
    </source>
</reference>
<dbReference type="CDD" id="cd11295">
    <property type="entry name" value="Mago_nashi"/>
    <property type="match status" value="1"/>
</dbReference>
<dbReference type="GO" id="GO:0008380">
    <property type="term" value="P:RNA splicing"/>
    <property type="evidence" value="ECO:0007669"/>
    <property type="project" value="InterPro"/>
</dbReference>
<comment type="caution">
    <text evidence="4">The sequence shown here is derived from an EMBL/GenBank/DDBJ whole genome shotgun (WGS) entry which is preliminary data.</text>
</comment>
<evidence type="ECO:0000256" key="3">
    <source>
        <dbReference type="ARBA" id="ARBA00023242"/>
    </source>
</evidence>
<evidence type="ECO:0000256" key="1">
    <source>
        <dbReference type="ARBA" id="ARBA00004123"/>
    </source>
</evidence>
<accession>A0A6A0A3S1</accession>
<dbReference type="InterPro" id="IPR036605">
    <property type="entry name" value="Mago_nashi_sf"/>
</dbReference>
<sequence>MVACSLLRGEAGVAVGQHHVVMSDDFYLRYYQGHHGKWGHEFIEFEFRPDGRLRYANNSNYKNDDIITREVFVSQAILDEVKRIVQDSEVVKEDDNQWPEPDRVGRQELEVIVDGKHISFTCTKLGSVLQVQQSKDPEGLRVFYYLVQRTSRFSQSKNERVVPAAWSLGAAVLDPALQPRAGRVT</sequence>
<dbReference type="Proteomes" id="UP000485058">
    <property type="component" value="Unassembled WGS sequence"/>
</dbReference>
<comment type="similarity">
    <text evidence="2">Belongs to the mago nashi family.</text>
</comment>
<dbReference type="InterPro" id="IPR004023">
    <property type="entry name" value="Mago_nashi"/>
</dbReference>
<dbReference type="PANTHER" id="PTHR12638">
    <property type="entry name" value="PROTEIN MAGO NASHI HOMOLOG"/>
    <property type="match status" value="1"/>
</dbReference>
<evidence type="ECO:0008006" key="6">
    <source>
        <dbReference type="Google" id="ProtNLM"/>
    </source>
</evidence>
<dbReference type="FunFam" id="3.30.1560.10:FF:000001">
    <property type="entry name" value="Protein mago nashi homolog"/>
    <property type="match status" value="1"/>
</dbReference>
<evidence type="ECO:0000313" key="5">
    <source>
        <dbReference type="Proteomes" id="UP000485058"/>
    </source>
</evidence>
<comment type="subcellular location">
    <subcellularLocation>
        <location evidence="1">Nucleus</location>
    </subcellularLocation>
</comment>
<name>A0A6A0A3S1_HAELA</name>
<evidence type="ECO:0000256" key="2">
    <source>
        <dbReference type="ARBA" id="ARBA00009270"/>
    </source>
</evidence>
<keyword evidence="5" id="KW-1185">Reference proteome</keyword>
<dbReference type="AlphaFoldDB" id="A0A6A0A3S1"/>
<dbReference type="PANTHER" id="PTHR12638:SF0">
    <property type="entry name" value="MAGO HOMOLOG, EXON JUNCTION COMPLEX SUBUNIT-RELATED"/>
    <property type="match status" value="1"/>
</dbReference>
<organism evidence="4 5">
    <name type="scientific">Haematococcus lacustris</name>
    <name type="common">Green alga</name>
    <name type="synonym">Haematococcus pluvialis</name>
    <dbReference type="NCBI Taxonomy" id="44745"/>
    <lineage>
        <taxon>Eukaryota</taxon>
        <taxon>Viridiplantae</taxon>
        <taxon>Chlorophyta</taxon>
        <taxon>core chlorophytes</taxon>
        <taxon>Chlorophyceae</taxon>
        <taxon>CS clade</taxon>
        <taxon>Chlamydomonadales</taxon>
        <taxon>Haematococcaceae</taxon>
        <taxon>Haematococcus</taxon>
    </lineage>
</organism>
<gene>
    <name evidence="4" type="ORF">HaLaN_25206</name>
</gene>
<evidence type="ECO:0000313" key="4">
    <source>
        <dbReference type="EMBL" id="GFH26964.1"/>
    </source>
</evidence>
<dbReference type="Pfam" id="PF02792">
    <property type="entry name" value="Mago_nashi"/>
    <property type="match status" value="1"/>
</dbReference>
<dbReference type="SUPFAM" id="SSF89817">
    <property type="entry name" value="Mago nashi protein"/>
    <property type="match status" value="1"/>
</dbReference>
<dbReference type="EMBL" id="BLLF01003303">
    <property type="protein sequence ID" value="GFH26964.1"/>
    <property type="molecule type" value="Genomic_DNA"/>
</dbReference>
<protein>
    <recommendedName>
        <fullName evidence="6">Protein mago nashi</fullName>
    </recommendedName>
</protein>
<dbReference type="Gene3D" id="3.30.1560.10">
    <property type="entry name" value="Mago nashi"/>
    <property type="match status" value="1"/>
</dbReference>